<dbReference type="EMBL" id="CP018632">
    <property type="protein sequence ID" value="ASJ76450.1"/>
    <property type="molecule type" value="Genomic_DNA"/>
</dbReference>
<dbReference type="InterPro" id="IPR038475">
    <property type="entry name" value="RecG_C_sf"/>
</dbReference>
<evidence type="ECO:0000313" key="1">
    <source>
        <dbReference type="EMBL" id="ASJ76450.1"/>
    </source>
</evidence>
<name>A0A2Z2P4R3_9GAMM</name>
<dbReference type="PANTHER" id="PTHR30595:SF6">
    <property type="entry name" value="SCHLAFEN ALBA-2 DOMAIN-CONTAINING PROTEIN"/>
    <property type="match status" value="1"/>
</dbReference>
<gene>
    <name evidence="1" type="ORF">IMCC3135_32015</name>
</gene>
<proteinExistence type="predicted"/>
<dbReference type="AlphaFoldDB" id="A0A2Z2P4R3"/>
<evidence type="ECO:0000313" key="2">
    <source>
        <dbReference type="Proteomes" id="UP000250079"/>
    </source>
</evidence>
<dbReference type="PANTHER" id="PTHR30595">
    <property type="entry name" value="GLPR-RELATED TRANSCRIPTIONAL REPRESSOR"/>
    <property type="match status" value="1"/>
</dbReference>
<keyword evidence="2" id="KW-1185">Reference proteome</keyword>
<protein>
    <submittedName>
        <fullName evidence="1">Uncharacterized protein</fullName>
    </submittedName>
</protein>
<dbReference type="KEGG" id="gai:IMCC3135_32015"/>
<dbReference type="Proteomes" id="UP000250079">
    <property type="component" value="Chromosome"/>
</dbReference>
<sequence>MCREDLLFKNLSGGYDVSNLLAVSAVKNFAKLIGLERRGIRVIKYTGTSKVDAEYDAQGALGYVMAFDNALQKIMTFIPHKEELVTGLRVEKFNIPKISVREILSNAIVHQDFSGADAGPIVEVFSDRIVITNCGSPLIETDRFVDAPSKSRNQQLSRLFLSVGLSELK</sequence>
<reference evidence="1 2" key="1">
    <citation type="submission" date="2016-12" db="EMBL/GenBank/DDBJ databases">
        <authorList>
            <person name="Song W.-J."/>
            <person name="Kurnit D.M."/>
        </authorList>
    </citation>
    <scope>NUCLEOTIDE SEQUENCE [LARGE SCALE GENOMIC DNA]</scope>
    <source>
        <strain evidence="1 2">IMCC3135</strain>
    </source>
</reference>
<organism evidence="1 2">
    <name type="scientific">Granulosicoccus antarcticus IMCC3135</name>
    <dbReference type="NCBI Taxonomy" id="1192854"/>
    <lineage>
        <taxon>Bacteria</taxon>
        <taxon>Pseudomonadati</taxon>
        <taxon>Pseudomonadota</taxon>
        <taxon>Gammaproteobacteria</taxon>
        <taxon>Chromatiales</taxon>
        <taxon>Granulosicoccaceae</taxon>
        <taxon>Granulosicoccus</taxon>
    </lineage>
</organism>
<dbReference type="Pfam" id="PF13749">
    <property type="entry name" value="HATPase_c_4"/>
    <property type="match status" value="1"/>
</dbReference>
<accession>A0A2Z2P4R3</accession>
<dbReference type="Gene3D" id="3.30.565.60">
    <property type="match status" value="1"/>
</dbReference>